<dbReference type="Pfam" id="PF13302">
    <property type="entry name" value="Acetyltransf_3"/>
    <property type="match status" value="1"/>
</dbReference>
<keyword evidence="2" id="KW-0547">Nucleotide-binding</keyword>
<keyword evidence="1" id="KW-0436">Ligase</keyword>
<gene>
    <name evidence="5" type="primary">pat</name>
    <name evidence="5" type="ORF">KBTEX_04286</name>
</gene>
<evidence type="ECO:0000256" key="2">
    <source>
        <dbReference type="ARBA" id="ARBA00022741"/>
    </source>
</evidence>
<sequence length="352" mass="39532">MADADEVRDAAESILTRVRRHKPDARLEGFTIQPMIIRSDALELIAGVTEDDQFGPVVLFGQGGTAVEVIRDQALGLPPLNMKLAYDMMERTRIDRQLRGYRGVPAADRDAIALTLVRLSQIVADLGEVAELDINPLLADHRGVMALDARVRVGRGSGSGTGRLAIRPYPRELEETIPGEDGHELRLRPITPEDEMPLRDAFARLSPEEVRLRFFMPMKRMTHMQAARFTQIDYDRDMALVLTEPGMPGHATIHGVVHINADPDNTRAEYAIIIHRSLTGRGLGRLMMERIIAYARSRGIQEIFGDVLRENQIMLRLCQELGFRRRAHPDEPDVVRVTLDLREHADTPPEPA</sequence>
<proteinExistence type="predicted"/>
<dbReference type="Gene3D" id="3.40.630.30">
    <property type="match status" value="1"/>
</dbReference>
<reference evidence="5" key="1">
    <citation type="submission" date="2019-06" db="EMBL/GenBank/DDBJ databases">
        <authorList>
            <person name="Murdoch R.W."/>
            <person name="Fathepure B."/>
        </authorList>
    </citation>
    <scope>NUCLEOTIDE SEQUENCE</scope>
</reference>
<dbReference type="InterPro" id="IPR000182">
    <property type="entry name" value="GNAT_dom"/>
</dbReference>
<dbReference type="PROSITE" id="PS51186">
    <property type="entry name" value="GNAT"/>
    <property type="match status" value="1"/>
</dbReference>
<keyword evidence="3" id="KW-0067">ATP-binding</keyword>
<dbReference type="PANTHER" id="PTHR43334">
    <property type="entry name" value="ACETATE--COA LIGASE [ADP-FORMING]"/>
    <property type="match status" value="1"/>
</dbReference>
<dbReference type="CDD" id="cd04301">
    <property type="entry name" value="NAT_SF"/>
    <property type="match status" value="1"/>
</dbReference>
<accession>A0A5B8RGB6</accession>
<dbReference type="Pfam" id="PF13549">
    <property type="entry name" value="ATP-grasp_5"/>
    <property type="match status" value="1"/>
</dbReference>
<dbReference type="AlphaFoldDB" id="A0A5B8RGB6"/>
<dbReference type="EMBL" id="MN079482">
    <property type="protein sequence ID" value="QEA07920.1"/>
    <property type="molecule type" value="Genomic_DNA"/>
</dbReference>
<dbReference type="GO" id="GO:0005524">
    <property type="term" value="F:ATP binding"/>
    <property type="evidence" value="ECO:0007669"/>
    <property type="project" value="UniProtKB-KW"/>
</dbReference>
<dbReference type="InterPro" id="IPR051538">
    <property type="entry name" value="Acyl-CoA_Synth/Transferase"/>
</dbReference>
<keyword evidence="5" id="KW-0012">Acyltransferase</keyword>
<dbReference type="GO" id="GO:0016747">
    <property type="term" value="F:acyltransferase activity, transferring groups other than amino-acyl groups"/>
    <property type="evidence" value="ECO:0007669"/>
    <property type="project" value="InterPro"/>
</dbReference>
<dbReference type="EC" id="2.3.1.-" evidence="5"/>
<dbReference type="InterPro" id="IPR016181">
    <property type="entry name" value="Acyl_CoA_acyltransferase"/>
</dbReference>
<protein>
    <submittedName>
        <fullName evidence="5">Protein lysine acetyltransferase Pat</fullName>
        <ecNumber evidence="5">2.3.1.-</ecNumber>
    </submittedName>
</protein>
<feature type="domain" description="N-acetyltransferase" evidence="4">
    <location>
        <begin position="185"/>
        <end position="342"/>
    </location>
</feature>
<evidence type="ECO:0000259" key="4">
    <source>
        <dbReference type="PROSITE" id="PS51186"/>
    </source>
</evidence>
<dbReference type="PANTHER" id="PTHR43334:SF1">
    <property type="entry name" value="3-HYDROXYPROPIONATE--COA LIGASE [ADP-FORMING]"/>
    <property type="match status" value="1"/>
</dbReference>
<evidence type="ECO:0000313" key="5">
    <source>
        <dbReference type="EMBL" id="QEA07920.1"/>
    </source>
</evidence>
<dbReference type="GO" id="GO:0016874">
    <property type="term" value="F:ligase activity"/>
    <property type="evidence" value="ECO:0007669"/>
    <property type="project" value="UniProtKB-KW"/>
</dbReference>
<dbReference type="Gene3D" id="3.30.470.20">
    <property type="entry name" value="ATP-grasp fold, B domain"/>
    <property type="match status" value="1"/>
</dbReference>
<dbReference type="SUPFAM" id="SSF55729">
    <property type="entry name" value="Acyl-CoA N-acyltransferases (Nat)"/>
    <property type="match status" value="1"/>
</dbReference>
<evidence type="ECO:0000256" key="3">
    <source>
        <dbReference type="ARBA" id="ARBA00022840"/>
    </source>
</evidence>
<keyword evidence="5" id="KW-0808">Transferase</keyword>
<dbReference type="SUPFAM" id="SSF56059">
    <property type="entry name" value="Glutathione synthetase ATP-binding domain-like"/>
    <property type="match status" value="1"/>
</dbReference>
<evidence type="ECO:0000256" key="1">
    <source>
        <dbReference type="ARBA" id="ARBA00022598"/>
    </source>
</evidence>
<name>A0A5B8RGB6_9ZZZZ</name>
<organism evidence="5">
    <name type="scientific">uncultured organism</name>
    <dbReference type="NCBI Taxonomy" id="155900"/>
    <lineage>
        <taxon>unclassified sequences</taxon>
        <taxon>environmental samples</taxon>
    </lineage>
</organism>